<evidence type="ECO:0000256" key="1">
    <source>
        <dbReference type="SAM" id="Phobius"/>
    </source>
</evidence>
<name>A0ABV0A7T2_9FLAO</name>
<sequence>MNKQTAILYYFIVFLFYAFSINAQVNTSNKLKVFIDGEIPDLGYVKRTLTFVDFVTDQGVCDIYILTSSKSTGANGRYYFLTFTNKMSVPIDKFVLNCSIYSDDTPDKIRSKFTETLKSGLIPFINNGDMKYSITVNELEQDDNSLQQSSISLDSWNYWVFNIGLGGEFNIEEQKKKYTYEYEFKADRVTEIWRIRNRYYFKKREEVITKINDSVSTDIHVLNRQYGINSRIVYSLSDKLSVGLFFVNSQDTYKNIKYNSAISPALEYNIFPWSEVSRRAFTVSYSLGPTWFGYFEPTIFTKTSEVRLREKFETELEVIEKWGVVGVKLQGTHYFPKFNDYSIDLEVSLSFRIARGLFFEFGMEANKINDQFYLPFSELSDEELLLNVRKLPTSYEVAGNFGLRYQFGSIFNSIVNERL</sequence>
<dbReference type="RefSeq" id="WP_346240724.1">
    <property type="nucleotide sequence ID" value="NZ_JAZHYP010000002.1"/>
</dbReference>
<evidence type="ECO:0000313" key="2">
    <source>
        <dbReference type="EMBL" id="MEN3323153.1"/>
    </source>
</evidence>
<keyword evidence="1" id="KW-1133">Transmembrane helix</keyword>
<evidence type="ECO:0008006" key="4">
    <source>
        <dbReference type="Google" id="ProtNLM"/>
    </source>
</evidence>
<keyword evidence="3" id="KW-1185">Reference proteome</keyword>
<dbReference type="Proteomes" id="UP001416393">
    <property type="component" value="Unassembled WGS sequence"/>
</dbReference>
<organism evidence="2 3">
    <name type="scientific">Mariniflexile soesokkakense</name>
    <dbReference type="NCBI Taxonomy" id="1343160"/>
    <lineage>
        <taxon>Bacteria</taxon>
        <taxon>Pseudomonadati</taxon>
        <taxon>Bacteroidota</taxon>
        <taxon>Flavobacteriia</taxon>
        <taxon>Flavobacteriales</taxon>
        <taxon>Flavobacteriaceae</taxon>
        <taxon>Mariniflexile</taxon>
    </lineage>
</organism>
<accession>A0ABV0A7T2</accession>
<keyword evidence="1" id="KW-0812">Transmembrane</keyword>
<comment type="caution">
    <text evidence="2">The sequence shown here is derived from an EMBL/GenBank/DDBJ whole genome shotgun (WGS) entry which is preliminary data.</text>
</comment>
<proteinExistence type="predicted"/>
<feature type="transmembrane region" description="Helical" evidence="1">
    <location>
        <begin position="7"/>
        <end position="25"/>
    </location>
</feature>
<reference evidence="2 3" key="1">
    <citation type="submission" date="2024-01" db="EMBL/GenBank/DDBJ databases">
        <title>Mariniflexile litorale sp. nov., isolated from the shallow sediments of the Sea of Japan.</title>
        <authorList>
            <person name="Romanenko L."/>
            <person name="Bystritskaya E."/>
            <person name="Isaeva M."/>
        </authorList>
    </citation>
    <scope>NUCLEOTIDE SEQUENCE [LARGE SCALE GENOMIC DNA]</scope>
    <source>
        <strain evidence="2 3">KCTC 32427</strain>
    </source>
</reference>
<keyword evidence="1" id="KW-0472">Membrane</keyword>
<gene>
    <name evidence="2" type="ORF">VP395_05405</name>
</gene>
<evidence type="ECO:0000313" key="3">
    <source>
        <dbReference type="Proteomes" id="UP001416393"/>
    </source>
</evidence>
<dbReference type="EMBL" id="JAZHYP010000002">
    <property type="protein sequence ID" value="MEN3323153.1"/>
    <property type="molecule type" value="Genomic_DNA"/>
</dbReference>
<protein>
    <recommendedName>
        <fullName evidence="4">Outer membrane protein with beta-barrel domain</fullName>
    </recommendedName>
</protein>